<name>A0A444VHA1_9FLAO</name>
<evidence type="ECO:0000259" key="1">
    <source>
        <dbReference type="Pfam" id="PF13380"/>
    </source>
</evidence>
<dbReference type="SUPFAM" id="SSF51735">
    <property type="entry name" value="NAD(P)-binding Rossmann-fold domains"/>
    <property type="match status" value="1"/>
</dbReference>
<keyword evidence="3" id="KW-1185">Reference proteome</keyword>
<proteinExistence type="predicted"/>
<dbReference type="AlphaFoldDB" id="A0A444VHA1"/>
<dbReference type="EMBL" id="JJMP01000012">
    <property type="protein sequence ID" value="RYC50140.1"/>
    <property type="molecule type" value="Genomic_DNA"/>
</dbReference>
<comment type="caution">
    <text evidence="2">The sequence shown here is derived from an EMBL/GenBank/DDBJ whole genome shotgun (WGS) entry which is preliminary data.</text>
</comment>
<reference evidence="2 3" key="1">
    <citation type="submission" date="2014-04" db="EMBL/GenBank/DDBJ databases">
        <title>Whole genome of Muricauda olearia.</title>
        <authorList>
            <person name="Zhang X.-H."/>
            <person name="Tang K."/>
        </authorList>
    </citation>
    <scope>NUCLEOTIDE SEQUENCE [LARGE SCALE GENOMIC DNA]</scope>
    <source>
        <strain evidence="2 3">Th120</strain>
    </source>
</reference>
<protein>
    <submittedName>
        <fullName evidence="2">CoA-binding protein</fullName>
    </submittedName>
</protein>
<dbReference type="Gene3D" id="3.40.50.720">
    <property type="entry name" value="NAD(P)-binding Rossmann-like Domain"/>
    <property type="match status" value="1"/>
</dbReference>
<evidence type="ECO:0000313" key="2">
    <source>
        <dbReference type="EMBL" id="RYC50140.1"/>
    </source>
</evidence>
<dbReference type="InterPro" id="IPR036291">
    <property type="entry name" value="NAD(P)-bd_dom_sf"/>
</dbReference>
<accession>A0A444VHA1</accession>
<dbReference type="Pfam" id="PF13380">
    <property type="entry name" value="CoA_binding_2"/>
    <property type="match status" value="1"/>
</dbReference>
<dbReference type="InterPro" id="IPR003781">
    <property type="entry name" value="CoA-bd"/>
</dbReference>
<feature type="domain" description="CoA-binding" evidence="1">
    <location>
        <begin position="4"/>
        <end position="114"/>
    </location>
</feature>
<gene>
    <name evidence="2" type="ORF">DN53_06570</name>
</gene>
<organism evidence="2 3">
    <name type="scientific">Flagellimonas olearia</name>
    <dbReference type="NCBI Taxonomy" id="552546"/>
    <lineage>
        <taxon>Bacteria</taxon>
        <taxon>Pseudomonadati</taxon>
        <taxon>Bacteroidota</taxon>
        <taxon>Flavobacteriia</taxon>
        <taxon>Flavobacteriales</taxon>
        <taxon>Flavobacteriaceae</taxon>
        <taxon>Flagellimonas</taxon>
    </lineage>
</organism>
<dbReference type="RefSeq" id="WP_129656154.1">
    <property type="nucleotide sequence ID" value="NZ_ML142916.1"/>
</dbReference>
<dbReference type="Proteomes" id="UP000290261">
    <property type="component" value="Unassembled WGS sequence"/>
</dbReference>
<sequence length="119" mass="13373">MGQTLVIGASTNPGRYSNIAIRRLVENHVETTAFGISRGTVSGIQITDNLDNFQNIDTVTLYLNPKRQKEYYQKIVDLKPRRVIFNPGTENPEFQEILSKEGIEVQEACTLVLLATGQY</sequence>
<evidence type="ECO:0000313" key="3">
    <source>
        <dbReference type="Proteomes" id="UP000290261"/>
    </source>
</evidence>